<feature type="compositionally biased region" description="Basic and acidic residues" evidence="1">
    <location>
        <begin position="58"/>
        <end position="79"/>
    </location>
</feature>
<evidence type="ECO:0000313" key="3">
    <source>
        <dbReference type="Proteomes" id="UP000314294"/>
    </source>
</evidence>
<accession>A0A4Z2JAA5</accession>
<keyword evidence="3" id="KW-1185">Reference proteome</keyword>
<evidence type="ECO:0000256" key="1">
    <source>
        <dbReference type="SAM" id="MobiDB-lite"/>
    </source>
</evidence>
<evidence type="ECO:0000313" key="2">
    <source>
        <dbReference type="EMBL" id="TNN86871.1"/>
    </source>
</evidence>
<gene>
    <name evidence="2" type="ORF">EYF80_002626</name>
</gene>
<proteinExistence type="predicted"/>
<feature type="region of interest" description="Disordered" evidence="1">
    <location>
        <begin position="54"/>
        <end position="79"/>
    </location>
</feature>
<dbReference type="Proteomes" id="UP000314294">
    <property type="component" value="Unassembled WGS sequence"/>
</dbReference>
<organism evidence="2 3">
    <name type="scientific">Liparis tanakae</name>
    <name type="common">Tanaka's snailfish</name>
    <dbReference type="NCBI Taxonomy" id="230148"/>
    <lineage>
        <taxon>Eukaryota</taxon>
        <taxon>Metazoa</taxon>
        <taxon>Chordata</taxon>
        <taxon>Craniata</taxon>
        <taxon>Vertebrata</taxon>
        <taxon>Euteleostomi</taxon>
        <taxon>Actinopterygii</taxon>
        <taxon>Neopterygii</taxon>
        <taxon>Teleostei</taxon>
        <taxon>Neoteleostei</taxon>
        <taxon>Acanthomorphata</taxon>
        <taxon>Eupercaria</taxon>
        <taxon>Perciformes</taxon>
        <taxon>Cottioidei</taxon>
        <taxon>Cottales</taxon>
        <taxon>Liparidae</taxon>
        <taxon>Liparis</taxon>
    </lineage>
</organism>
<protein>
    <submittedName>
        <fullName evidence="2">Uncharacterized protein</fullName>
    </submittedName>
</protein>
<reference evidence="2 3" key="1">
    <citation type="submission" date="2019-03" db="EMBL/GenBank/DDBJ databases">
        <title>First draft genome of Liparis tanakae, snailfish: a comprehensive survey of snailfish specific genes.</title>
        <authorList>
            <person name="Kim W."/>
            <person name="Song I."/>
            <person name="Jeong J.-H."/>
            <person name="Kim D."/>
            <person name="Kim S."/>
            <person name="Ryu S."/>
            <person name="Song J.Y."/>
            <person name="Lee S.K."/>
        </authorList>
    </citation>
    <scope>NUCLEOTIDE SEQUENCE [LARGE SCALE GENOMIC DNA]</scope>
    <source>
        <tissue evidence="2">Muscle</tissue>
    </source>
</reference>
<sequence length="79" mass="8882">MPTRTRFMECIFPRRRVSRNSFALVVCNEPVGADAGSWVCTSLPWCSQAELSATTPGDRTHLEKRGLSRESAAERRGKR</sequence>
<comment type="caution">
    <text evidence="2">The sequence shown here is derived from an EMBL/GenBank/DDBJ whole genome shotgun (WGS) entry which is preliminary data.</text>
</comment>
<dbReference type="AlphaFoldDB" id="A0A4Z2JAA5"/>
<name>A0A4Z2JAA5_9TELE</name>
<dbReference type="EMBL" id="SRLO01000012">
    <property type="protein sequence ID" value="TNN86871.1"/>
    <property type="molecule type" value="Genomic_DNA"/>
</dbReference>